<dbReference type="GO" id="GO:0015667">
    <property type="term" value="F:site-specific DNA-methyltransferase (cytosine-N4-specific) activity"/>
    <property type="evidence" value="ECO:0007669"/>
    <property type="project" value="UniProtKB-EC"/>
</dbReference>
<dbReference type="GO" id="GO:0008170">
    <property type="term" value="F:N-methyltransferase activity"/>
    <property type="evidence" value="ECO:0007669"/>
    <property type="project" value="InterPro"/>
</dbReference>
<name>C0GII5_DETAL</name>
<evidence type="ECO:0000259" key="9">
    <source>
        <dbReference type="Pfam" id="PF01555"/>
    </source>
</evidence>
<dbReference type="PROSITE" id="PS00093">
    <property type="entry name" value="N4_MTASE"/>
    <property type="match status" value="1"/>
</dbReference>
<dbReference type="eggNOG" id="COG0863">
    <property type="taxonomic scope" value="Bacteria"/>
</dbReference>
<dbReference type="REBASE" id="230689">
    <property type="entry name" value="M.DalAHT1ORF2294P"/>
</dbReference>
<evidence type="ECO:0000313" key="11">
    <source>
        <dbReference type="Proteomes" id="UP000006443"/>
    </source>
</evidence>
<comment type="similarity">
    <text evidence="1">Belongs to the N(4)/N(6)-methyltransferase family. N(4) subfamily.</text>
</comment>
<reference evidence="10 11" key="1">
    <citation type="submission" date="2009-02" db="EMBL/GenBank/DDBJ databases">
        <title>Sequencing of the draft genome and assembly of Dethiobacter alkaliphilus AHT 1.</title>
        <authorList>
            <consortium name="US DOE Joint Genome Institute (JGI-PGF)"/>
            <person name="Lucas S."/>
            <person name="Copeland A."/>
            <person name="Lapidus A."/>
            <person name="Glavina del Rio T."/>
            <person name="Dalin E."/>
            <person name="Tice H."/>
            <person name="Bruce D."/>
            <person name="Goodwin L."/>
            <person name="Pitluck S."/>
            <person name="Larimer F."/>
            <person name="Land M.L."/>
            <person name="Hauser L."/>
            <person name="Muyzer G."/>
        </authorList>
    </citation>
    <scope>NUCLEOTIDE SEQUENCE [LARGE SCALE GENOMIC DNA]</scope>
    <source>
        <strain evidence="10 11">AHT 1</strain>
    </source>
</reference>
<evidence type="ECO:0000313" key="10">
    <source>
        <dbReference type="EMBL" id="EEG76846.1"/>
    </source>
</evidence>
<accession>C0GII5</accession>
<dbReference type="AlphaFoldDB" id="C0GII5"/>
<evidence type="ECO:0000256" key="1">
    <source>
        <dbReference type="ARBA" id="ARBA00010203"/>
    </source>
</evidence>
<evidence type="ECO:0000256" key="2">
    <source>
        <dbReference type="ARBA" id="ARBA00012185"/>
    </source>
</evidence>
<keyword evidence="7" id="KW-0238">DNA-binding</keyword>
<sequence>MTKTISPPGPRVREGELWTAKQRQMHSLHYVISYRASFKPELPDYCIRKYSKAGDVVADPFCGRGTTALQANLLGRSAWVNDANPLAICITRAKCSPVSLPEIESFLGDINWQKKIDLQPDSDLLAFYHPDTLRELYLLKDAISREESETSRFVQLLALSRLHGHSTGFFSAYSMPQLSVLPEAQRRINQKRGEEPPYRAVAPRIIAKARRALKDNCLQAIRQSGAQNRYLQSDARNLSPWPDNSVDLVVTSPPFLNCVNYVHDNWLEHWFLNIDPSILKGRITQTASIRVWKSFVAHVLLEIGRILRVGGICVFEVGEVLCGGEKINLDEAVTQIIAENRCGLQLMEVLIQKQQFTKLAHCFAVTNNKKGTNTQRLLVLEKSLSHET</sequence>
<protein>
    <recommendedName>
        <fullName evidence="2">site-specific DNA-methyltransferase (cytosine-N(4)-specific)</fullName>
        <ecNumber evidence="2">2.1.1.113</ecNumber>
    </recommendedName>
</protein>
<keyword evidence="3 10" id="KW-0489">Methyltransferase</keyword>
<evidence type="ECO:0000256" key="4">
    <source>
        <dbReference type="ARBA" id="ARBA00022679"/>
    </source>
</evidence>
<keyword evidence="5" id="KW-0949">S-adenosyl-L-methionine</keyword>
<dbReference type="SUPFAM" id="SSF53335">
    <property type="entry name" value="S-adenosyl-L-methionine-dependent methyltransferases"/>
    <property type="match status" value="3"/>
</dbReference>
<comment type="caution">
    <text evidence="10">The sequence shown here is derived from an EMBL/GenBank/DDBJ whole genome shotgun (WGS) entry which is preliminary data.</text>
</comment>
<dbReference type="Proteomes" id="UP000006443">
    <property type="component" value="Unassembled WGS sequence"/>
</dbReference>
<dbReference type="EC" id="2.1.1.113" evidence="2"/>
<dbReference type="InterPro" id="IPR017985">
    <property type="entry name" value="MeTrfase_CN4_CS"/>
</dbReference>
<keyword evidence="6" id="KW-0680">Restriction system</keyword>
<dbReference type="RefSeq" id="WP_008517545.1">
    <property type="nucleotide sequence ID" value="NZ_ACJM01000012.1"/>
</dbReference>
<evidence type="ECO:0000256" key="5">
    <source>
        <dbReference type="ARBA" id="ARBA00022691"/>
    </source>
</evidence>
<dbReference type="Gene3D" id="3.40.50.150">
    <property type="entry name" value="Vaccinia Virus protein VP39"/>
    <property type="match status" value="2"/>
</dbReference>
<evidence type="ECO:0000256" key="3">
    <source>
        <dbReference type="ARBA" id="ARBA00022603"/>
    </source>
</evidence>
<dbReference type="GO" id="GO:0003677">
    <property type="term" value="F:DNA binding"/>
    <property type="evidence" value="ECO:0007669"/>
    <property type="project" value="UniProtKB-KW"/>
</dbReference>
<gene>
    <name evidence="10" type="ORF">DealDRAFT_2294</name>
</gene>
<organism evidence="10 11">
    <name type="scientific">Dethiobacter alkaliphilus AHT 1</name>
    <dbReference type="NCBI Taxonomy" id="555088"/>
    <lineage>
        <taxon>Bacteria</taxon>
        <taxon>Bacillati</taxon>
        <taxon>Bacillota</taxon>
        <taxon>Dethiobacteria</taxon>
        <taxon>Dethiobacterales</taxon>
        <taxon>Dethiobacteraceae</taxon>
        <taxon>Dethiobacter</taxon>
    </lineage>
</organism>
<keyword evidence="11" id="KW-1185">Reference proteome</keyword>
<dbReference type="GO" id="GO:0032259">
    <property type="term" value="P:methylation"/>
    <property type="evidence" value="ECO:0007669"/>
    <property type="project" value="UniProtKB-KW"/>
</dbReference>
<dbReference type="Pfam" id="PF01555">
    <property type="entry name" value="N6_N4_Mtase"/>
    <property type="match status" value="1"/>
</dbReference>
<proteinExistence type="inferred from homology"/>
<feature type="domain" description="DNA methylase N-4/N-6" evidence="9">
    <location>
        <begin position="16"/>
        <end position="78"/>
    </location>
</feature>
<evidence type="ECO:0000256" key="7">
    <source>
        <dbReference type="ARBA" id="ARBA00023125"/>
    </source>
</evidence>
<dbReference type="GO" id="GO:0009307">
    <property type="term" value="P:DNA restriction-modification system"/>
    <property type="evidence" value="ECO:0007669"/>
    <property type="project" value="UniProtKB-KW"/>
</dbReference>
<evidence type="ECO:0000256" key="8">
    <source>
        <dbReference type="ARBA" id="ARBA00049120"/>
    </source>
</evidence>
<comment type="catalytic activity">
    <reaction evidence="8">
        <text>a 2'-deoxycytidine in DNA + S-adenosyl-L-methionine = an N(4)-methyl-2'-deoxycytidine in DNA + S-adenosyl-L-homocysteine + H(+)</text>
        <dbReference type="Rhea" id="RHEA:16857"/>
        <dbReference type="Rhea" id="RHEA-COMP:11369"/>
        <dbReference type="Rhea" id="RHEA-COMP:13674"/>
        <dbReference type="ChEBI" id="CHEBI:15378"/>
        <dbReference type="ChEBI" id="CHEBI:57856"/>
        <dbReference type="ChEBI" id="CHEBI:59789"/>
        <dbReference type="ChEBI" id="CHEBI:85452"/>
        <dbReference type="ChEBI" id="CHEBI:137933"/>
        <dbReference type="EC" id="2.1.1.113"/>
    </reaction>
</comment>
<dbReference type="InterPro" id="IPR002941">
    <property type="entry name" value="DNA_methylase_N4/N6"/>
</dbReference>
<dbReference type="EMBL" id="ACJM01000012">
    <property type="protein sequence ID" value="EEG76846.1"/>
    <property type="molecule type" value="Genomic_DNA"/>
</dbReference>
<keyword evidence="4" id="KW-0808">Transferase</keyword>
<dbReference type="InterPro" id="IPR029063">
    <property type="entry name" value="SAM-dependent_MTases_sf"/>
</dbReference>
<evidence type="ECO:0000256" key="6">
    <source>
        <dbReference type="ARBA" id="ARBA00022747"/>
    </source>
</evidence>